<dbReference type="InterPro" id="IPR012677">
    <property type="entry name" value="Nucleotide-bd_a/b_plait_sf"/>
</dbReference>
<dbReference type="PANTHER" id="PTHR48025:SF1">
    <property type="entry name" value="RRM DOMAIN-CONTAINING PROTEIN"/>
    <property type="match status" value="1"/>
</dbReference>
<feature type="compositionally biased region" description="Polar residues" evidence="3">
    <location>
        <begin position="95"/>
        <end position="115"/>
    </location>
</feature>
<evidence type="ECO:0000259" key="4">
    <source>
        <dbReference type="PROSITE" id="PS50102"/>
    </source>
</evidence>
<dbReference type="InterPro" id="IPR000504">
    <property type="entry name" value="RRM_dom"/>
</dbReference>
<dbReference type="AlphaFoldDB" id="A0A5J4VWE4"/>
<reference evidence="5 6" key="1">
    <citation type="submission" date="2019-03" db="EMBL/GenBank/DDBJ databases">
        <title>Single cell metagenomics reveals metabolic interactions within the superorganism composed of flagellate Streblomastix strix and complex community of Bacteroidetes bacteria on its surface.</title>
        <authorList>
            <person name="Treitli S.C."/>
            <person name="Kolisko M."/>
            <person name="Husnik F."/>
            <person name="Keeling P."/>
            <person name="Hampl V."/>
        </authorList>
    </citation>
    <scope>NUCLEOTIDE SEQUENCE [LARGE SCALE GENOMIC DNA]</scope>
    <source>
        <strain evidence="5">ST1C</strain>
    </source>
</reference>
<feature type="region of interest" description="Disordered" evidence="3">
    <location>
        <begin position="86"/>
        <end position="125"/>
    </location>
</feature>
<dbReference type="Gene3D" id="3.30.70.330">
    <property type="match status" value="2"/>
</dbReference>
<feature type="domain" description="RRM" evidence="4">
    <location>
        <begin position="3"/>
        <end position="79"/>
    </location>
</feature>
<comment type="caution">
    <text evidence="5">The sequence shown here is derived from an EMBL/GenBank/DDBJ whole genome shotgun (WGS) entry which is preliminary data.</text>
</comment>
<dbReference type="GO" id="GO:0005634">
    <property type="term" value="C:nucleus"/>
    <property type="evidence" value="ECO:0007669"/>
    <property type="project" value="TreeGrafter"/>
</dbReference>
<evidence type="ECO:0000256" key="2">
    <source>
        <dbReference type="PROSITE-ProRule" id="PRU00176"/>
    </source>
</evidence>
<name>A0A5J4VWE4_9EUKA</name>
<dbReference type="EMBL" id="SNRW01004779">
    <property type="protein sequence ID" value="KAA6386496.1"/>
    <property type="molecule type" value="Genomic_DNA"/>
</dbReference>
<feature type="domain" description="RRM" evidence="4">
    <location>
        <begin position="198"/>
        <end position="276"/>
    </location>
</feature>
<dbReference type="GO" id="GO:0003729">
    <property type="term" value="F:mRNA binding"/>
    <property type="evidence" value="ECO:0007669"/>
    <property type="project" value="TreeGrafter"/>
</dbReference>
<evidence type="ECO:0000313" key="5">
    <source>
        <dbReference type="EMBL" id="KAA6386496.1"/>
    </source>
</evidence>
<dbReference type="Proteomes" id="UP000324800">
    <property type="component" value="Unassembled WGS sequence"/>
</dbReference>
<accession>A0A5J4VWE4</accession>
<proteinExistence type="predicted"/>
<dbReference type="PROSITE" id="PS50102">
    <property type="entry name" value="RRM"/>
    <property type="match status" value="2"/>
</dbReference>
<dbReference type="InterPro" id="IPR050502">
    <property type="entry name" value="Euk_RNA-bind_prot"/>
</dbReference>
<dbReference type="SMART" id="SM00360">
    <property type="entry name" value="RRM"/>
    <property type="match status" value="2"/>
</dbReference>
<dbReference type="InterPro" id="IPR035979">
    <property type="entry name" value="RBD_domain_sf"/>
</dbReference>
<evidence type="ECO:0000256" key="1">
    <source>
        <dbReference type="ARBA" id="ARBA00022884"/>
    </source>
</evidence>
<evidence type="ECO:0000313" key="6">
    <source>
        <dbReference type="Proteomes" id="UP000324800"/>
    </source>
</evidence>
<dbReference type="CDD" id="cd00590">
    <property type="entry name" value="RRM_SF"/>
    <property type="match status" value="2"/>
</dbReference>
<organism evidence="5 6">
    <name type="scientific">Streblomastix strix</name>
    <dbReference type="NCBI Taxonomy" id="222440"/>
    <lineage>
        <taxon>Eukaryota</taxon>
        <taxon>Metamonada</taxon>
        <taxon>Preaxostyla</taxon>
        <taxon>Oxymonadida</taxon>
        <taxon>Streblomastigidae</taxon>
        <taxon>Streblomastix</taxon>
    </lineage>
</organism>
<dbReference type="OrthoDB" id="439808at2759"/>
<dbReference type="Pfam" id="PF00076">
    <property type="entry name" value="RRM_1"/>
    <property type="match status" value="2"/>
</dbReference>
<evidence type="ECO:0000256" key="3">
    <source>
        <dbReference type="SAM" id="MobiDB-lite"/>
    </source>
</evidence>
<dbReference type="SUPFAM" id="SSF54928">
    <property type="entry name" value="RNA-binding domain, RBD"/>
    <property type="match status" value="2"/>
</dbReference>
<gene>
    <name evidence="5" type="ORF">EZS28_017977</name>
</gene>
<dbReference type="PANTHER" id="PTHR48025">
    <property type="entry name" value="OS02G0815200 PROTEIN"/>
    <property type="match status" value="1"/>
</dbReference>
<sequence length="291" mass="34004">MAVKLFVGNLETTTSAETIGRMFETIGIVKSATIATRGETSRGFGFVEMENDEVAQRAVRELNGRILDGREIRVEISHLGTRPRFQRGPRRFGRSNNFFRQPRFNSYNNPRQRTYPSARPERDDAPIQRFAPARQYAPREPRTFIQRPPYQPRQQQWAEPNSYYEQPYRPRPRFFRPRIRRTFRDRNTSGRKGPESKTRVYISNLPYQLSSEELKSQLSAFKVKEVLLPKRRYNTSLNVGYGFVELETEAEQQRLVHDSSEIKILNRTCRVAPAHDQIPRDNALLDGALKQ</sequence>
<keyword evidence="1 2" id="KW-0694">RNA-binding</keyword>
<protein>
    <recommendedName>
        <fullName evidence="4">RRM domain-containing protein</fullName>
    </recommendedName>
</protein>